<evidence type="ECO:0000313" key="1">
    <source>
        <dbReference type="EMBL" id="QJF12424.1"/>
    </source>
</evidence>
<keyword evidence="2" id="KW-1185">Reference proteome</keyword>
<organism evidence="1 2">
    <name type="scientific">Pyrobaculum spherical virus 2</name>
    <dbReference type="NCBI Taxonomy" id="2730632"/>
    <lineage>
        <taxon>Viruses</taxon>
        <taxon>Viruses incertae sedis</taxon>
        <taxon>Globuloviridae</taxon>
        <taxon>Alphaglobulovirus</taxon>
        <taxon>Alphaglobulovirus pozzuoliense</taxon>
    </lineage>
</organism>
<gene>
    <name evidence="1" type="ORF">PSV2_gp12</name>
</gene>
<reference evidence="1 2" key="1">
    <citation type="journal article" date="2020" name="ISME J.">
        <title>New virus isolates from Italian hydrothermal environments underscore the biogeographic pattern in archaeal virus communities.</title>
        <authorList>
            <person name="Baquero D.P."/>
            <person name="Contursi P."/>
            <person name="Piochi M."/>
            <person name="Bartolucci S."/>
            <person name="Liu Y."/>
            <person name="Cvirkaite-Krupovic V."/>
            <person name="Prangishvili D."/>
            <person name="Krupovic M."/>
        </authorList>
    </citation>
    <scope>NUCLEOTIDE SEQUENCE [LARGE SCALE GENOMIC DNA]</scope>
    <source>
        <strain evidence="1">10</strain>
    </source>
</reference>
<keyword evidence="1" id="KW-0167">Capsid protein</keyword>
<evidence type="ECO:0000313" key="2">
    <source>
        <dbReference type="Proteomes" id="UP000501879"/>
    </source>
</evidence>
<dbReference type="Proteomes" id="UP000501879">
    <property type="component" value="Segment"/>
</dbReference>
<sequence length="238" mass="25584">MRKIPIPLLVAALVGVTAVVVTLRVTVVPIPVYADPNFTGPIPANIGSAYWKGGFTEAQFFANTTVDYRYFYGAAIAVYAPKGIPNATIVRNSYVNNLGDFIQFINLTSGVYLVTYYPGGYYIVVKLVPTGVNGFYIGQALNTNEIQVVNKINTNAHYTLTGSGYDATSGKFFVAYLSDTGSSNTILMPAAGQGTSNTFTIKGYDVSLNVNGVPIVVRYVTGVAIIPRSDTKVTIYVR</sequence>
<accession>A0A6M3VX41</accession>
<dbReference type="GO" id="GO:0019028">
    <property type="term" value="C:viral capsid"/>
    <property type="evidence" value="ECO:0007669"/>
    <property type="project" value="UniProtKB-KW"/>
</dbReference>
<name>A0A6M3VX41_9VIRU</name>
<dbReference type="EMBL" id="MN876845">
    <property type="protein sequence ID" value="QJF12424.1"/>
    <property type="molecule type" value="Genomic_DNA"/>
</dbReference>
<proteinExistence type="predicted"/>
<protein>
    <submittedName>
        <fullName evidence="1">Virus coat protein VP3</fullName>
    </submittedName>
</protein>
<keyword evidence="1" id="KW-0946">Virion</keyword>